<dbReference type="PANTHER" id="PTHR43319">
    <property type="entry name" value="BETA-LACTAMASE-RELATED"/>
    <property type="match status" value="1"/>
</dbReference>
<dbReference type="GO" id="GO:0016787">
    <property type="term" value="F:hydrolase activity"/>
    <property type="evidence" value="ECO:0007669"/>
    <property type="project" value="UniProtKB-KW"/>
</dbReference>
<dbReference type="RefSeq" id="WP_259478775.1">
    <property type="nucleotide sequence ID" value="NZ_BAAAQY010000003.1"/>
</dbReference>
<accession>A0ABP5Q9I5</accession>
<gene>
    <name evidence="2" type="ORF">GCM10009851_12710</name>
</gene>
<name>A0ABP5Q9I5_9MICO</name>
<dbReference type="PANTHER" id="PTHR43319:SF3">
    <property type="entry name" value="BETA-LACTAMASE-RELATED DOMAIN-CONTAINING PROTEIN"/>
    <property type="match status" value="1"/>
</dbReference>
<dbReference type="SUPFAM" id="SSF56601">
    <property type="entry name" value="beta-lactamase/transpeptidase-like"/>
    <property type="match status" value="1"/>
</dbReference>
<evidence type="ECO:0000259" key="1">
    <source>
        <dbReference type="Pfam" id="PF00144"/>
    </source>
</evidence>
<evidence type="ECO:0000313" key="2">
    <source>
        <dbReference type="EMBL" id="GAA2229554.1"/>
    </source>
</evidence>
<dbReference type="InterPro" id="IPR001466">
    <property type="entry name" value="Beta-lactam-related"/>
</dbReference>
<organism evidence="2 3">
    <name type="scientific">Herbiconiux moechotypicola</name>
    <dbReference type="NCBI Taxonomy" id="637393"/>
    <lineage>
        <taxon>Bacteria</taxon>
        <taxon>Bacillati</taxon>
        <taxon>Actinomycetota</taxon>
        <taxon>Actinomycetes</taxon>
        <taxon>Micrococcales</taxon>
        <taxon>Microbacteriaceae</taxon>
        <taxon>Herbiconiux</taxon>
    </lineage>
</organism>
<protein>
    <submittedName>
        <fullName evidence="2">Serine hydrolase domain-containing protein</fullName>
    </submittedName>
</protein>
<dbReference type="Proteomes" id="UP001500929">
    <property type="component" value="Unassembled WGS sequence"/>
</dbReference>
<reference evidence="3" key="1">
    <citation type="journal article" date="2019" name="Int. J. Syst. Evol. Microbiol.">
        <title>The Global Catalogue of Microorganisms (GCM) 10K type strain sequencing project: providing services to taxonomists for standard genome sequencing and annotation.</title>
        <authorList>
            <consortium name="The Broad Institute Genomics Platform"/>
            <consortium name="The Broad Institute Genome Sequencing Center for Infectious Disease"/>
            <person name="Wu L."/>
            <person name="Ma J."/>
        </authorList>
    </citation>
    <scope>NUCLEOTIDE SEQUENCE [LARGE SCALE GENOMIC DNA]</scope>
    <source>
        <strain evidence="3">JCM 16117</strain>
    </source>
</reference>
<feature type="domain" description="Beta-lactamase-related" evidence="1">
    <location>
        <begin position="19"/>
        <end position="376"/>
    </location>
</feature>
<dbReference type="InterPro" id="IPR052907">
    <property type="entry name" value="Beta-lactamase/esterase"/>
</dbReference>
<dbReference type="Pfam" id="PF00144">
    <property type="entry name" value="Beta-lactamase"/>
    <property type="match status" value="1"/>
</dbReference>
<keyword evidence="3" id="KW-1185">Reference proteome</keyword>
<sequence length="403" mass="42476">MTSPSPGIGTVAPGFERVAAAFDDAVAQSSPGGAALHVRVDGCPVIDRWGGTARGGRPWTGESLAVLFSCSKGVLAVLAGTLVRDGLLDLDEKACHYWPEFGAAGKDGLTVRDLLAHRAGLPVLRAELRRSDVVDWSRMTRLLAAETPLFPPGATHQYHALTLGWIVGEVLVRASGRSIGELLADRITRPLEIPLFFGAPAGVLPTVAESVVLDDYWTDTPPNSGASDLERLADRALTLGHGLPRRFADPGEGFNDPVVQHAAIPGAGAIGTARALATMWSATVCDGERIRLLSDEVVAELCRPVSEGPPAVPAPGPWHRWGAGFMLSSERRPMLSASSFGHDGLGGQLAFADPASRVGFAFISNGLRLADDDRSRVVVQALREAVLDGAASPSTLQHHTPTR</sequence>
<keyword evidence="2" id="KW-0378">Hydrolase</keyword>
<dbReference type="Gene3D" id="3.40.710.10">
    <property type="entry name" value="DD-peptidase/beta-lactamase superfamily"/>
    <property type="match status" value="1"/>
</dbReference>
<evidence type="ECO:0000313" key="3">
    <source>
        <dbReference type="Proteomes" id="UP001500929"/>
    </source>
</evidence>
<dbReference type="EMBL" id="BAAAQY010000003">
    <property type="protein sequence ID" value="GAA2229554.1"/>
    <property type="molecule type" value="Genomic_DNA"/>
</dbReference>
<dbReference type="InterPro" id="IPR012338">
    <property type="entry name" value="Beta-lactam/transpept-like"/>
</dbReference>
<proteinExistence type="predicted"/>
<comment type="caution">
    <text evidence="2">The sequence shown here is derived from an EMBL/GenBank/DDBJ whole genome shotgun (WGS) entry which is preliminary data.</text>
</comment>